<dbReference type="Proteomes" id="UP000314294">
    <property type="component" value="Unassembled WGS sequence"/>
</dbReference>
<comment type="caution">
    <text evidence="1">The sequence shown here is derived from an EMBL/GenBank/DDBJ whole genome shotgun (WGS) entry which is preliminary data.</text>
</comment>
<organism evidence="1 2">
    <name type="scientific">Liparis tanakae</name>
    <name type="common">Tanaka's snailfish</name>
    <dbReference type="NCBI Taxonomy" id="230148"/>
    <lineage>
        <taxon>Eukaryota</taxon>
        <taxon>Metazoa</taxon>
        <taxon>Chordata</taxon>
        <taxon>Craniata</taxon>
        <taxon>Vertebrata</taxon>
        <taxon>Euteleostomi</taxon>
        <taxon>Actinopterygii</taxon>
        <taxon>Neopterygii</taxon>
        <taxon>Teleostei</taxon>
        <taxon>Neoteleostei</taxon>
        <taxon>Acanthomorphata</taxon>
        <taxon>Eupercaria</taxon>
        <taxon>Perciformes</taxon>
        <taxon>Cottioidei</taxon>
        <taxon>Cottales</taxon>
        <taxon>Liparidae</taxon>
        <taxon>Liparis</taxon>
    </lineage>
</organism>
<name>A0A4Z2EL26_9TELE</name>
<dbReference type="EMBL" id="SRLO01005666">
    <property type="protein sequence ID" value="TNN29428.1"/>
    <property type="molecule type" value="Genomic_DNA"/>
</dbReference>
<dbReference type="OrthoDB" id="8963081at2759"/>
<keyword evidence="2" id="KW-1185">Reference proteome</keyword>
<proteinExistence type="predicted"/>
<evidence type="ECO:0000313" key="2">
    <source>
        <dbReference type="Proteomes" id="UP000314294"/>
    </source>
</evidence>
<accession>A0A4Z2EL26</accession>
<protein>
    <submittedName>
        <fullName evidence="1">Very-long-chain 3-oxoacyl-CoA reductase-A</fullName>
    </submittedName>
</protein>
<sequence>MPSVGSEGFIILTETDKLLQREPITASERELPERLPNRCSCRLLSGFRIWVLGNGQLLSPKLGKWAGTAVTHFLLPHMETTRCVYPLLRNFTHALPSG</sequence>
<gene>
    <name evidence="1" type="ORF">EYF80_060424</name>
</gene>
<dbReference type="AlphaFoldDB" id="A0A4Z2EL26"/>
<evidence type="ECO:0000313" key="1">
    <source>
        <dbReference type="EMBL" id="TNN29428.1"/>
    </source>
</evidence>
<reference evidence="1 2" key="1">
    <citation type="submission" date="2019-03" db="EMBL/GenBank/DDBJ databases">
        <title>First draft genome of Liparis tanakae, snailfish: a comprehensive survey of snailfish specific genes.</title>
        <authorList>
            <person name="Kim W."/>
            <person name="Song I."/>
            <person name="Jeong J.-H."/>
            <person name="Kim D."/>
            <person name="Kim S."/>
            <person name="Ryu S."/>
            <person name="Song J.Y."/>
            <person name="Lee S.K."/>
        </authorList>
    </citation>
    <scope>NUCLEOTIDE SEQUENCE [LARGE SCALE GENOMIC DNA]</scope>
    <source>
        <tissue evidence="1">Muscle</tissue>
    </source>
</reference>